<dbReference type="CDD" id="cd14812">
    <property type="entry name" value="bZIP_u3"/>
    <property type="match status" value="1"/>
</dbReference>
<feature type="region of interest" description="Disordered" evidence="1">
    <location>
        <begin position="455"/>
        <end position="495"/>
    </location>
</feature>
<dbReference type="OMA" id="FECMEIR"/>
<feature type="domain" description="BZIP" evidence="2">
    <location>
        <begin position="156"/>
        <end position="222"/>
    </location>
</feature>
<feature type="compositionally biased region" description="Pro residues" evidence="1">
    <location>
        <begin position="106"/>
        <end position="117"/>
    </location>
</feature>
<comment type="caution">
    <text evidence="3">The sequence shown here is derived from an EMBL/GenBank/DDBJ whole genome shotgun (WGS) entry which is preliminary data.</text>
</comment>
<dbReference type="GeneID" id="6006634"/>
<sequence length="495" mass="52778">MASQTPALTMASIIATDAPLLSPVASNDSLWDSCPDPALNFNYSYYNLQAAQASQSCTDPPVPSKVLKMRMSPDSTSDSTQEPLCMPTHQVFELSEPPTSRASSAAPPPQPQQPPVHPQVTAVASTASKRSASPAAGPAKKRATILSKDFVPPDVSGLSKREARLVKNRAAAFLSRQRKREDRVAELEQENARLLALTKNGSQAPQDNLASEVEQLRAQLAAAQQRERELSEKLKSTPKDDVVSVKVESSESYVPASPSRPSPSSGPNKTAASFGLMVLLCALPTLLSMPMQSTTSFSVPSPFSSALSNYDYKNNFIPGDFDWTRTSLMDMDTEENSNFPSSAPRKLEFAGVDTSDLGDLGGLDISFDTSSTDNGKIRVRIHPSSSASSRASSPPASSQSSKAGSPAPMESWSDARSSFSSVANSPLLSSTADPFLGMDYGSPFSDLDETSFPDFGFGSEYSVPDNSGGKRRVRIALKTPPSSSSEGGEWEVQIC</sequence>
<feature type="region of interest" description="Disordered" evidence="1">
    <location>
        <begin position="227"/>
        <end position="269"/>
    </location>
</feature>
<evidence type="ECO:0000256" key="1">
    <source>
        <dbReference type="SAM" id="MobiDB-lite"/>
    </source>
</evidence>
<dbReference type="VEuPathDB" id="FungiDB:CC1G_09355"/>
<feature type="region of interest" description="Disordered" evidence="1">
    <location>
        <begin position="374"/>
        <end position="413"/>
    </location>
</feature>
<dbReference type="InterPro" id="IPR004827">
    <property type="entry name" value="bZIP"/>
</dbReference>
<gene>
    <name evidence="3" type="ORF">CC1G_09355</name>
</gene>
<feature type="compositionally biased region" description="Low complexity" evidence="1">
    <location>
        <begin position="383"/>
        <end position="408"/>
    </location>
</feature>
<dbReference type="eggNOG" id="ENOG502SCSE">
    <property type="taxonomic scope" value="Eukaryota"/>
</dbReference>
<reference evidence="3 4" key="1">
    <citation type="journal article" date="2010" name="Proc. Natl. Acad. Sci. U.S.A.">
        <title>Insights into evolution of multicellular fungi from the assembled chromosomes of the mushroom Coprinopsis cinerea (Coprinus cinereus).</title>
        <authorList>
            <person name="Stajich J.E."/>
            <person name="Wilke S.K."/>
            <person name="Ahren D."/>
            <person name="Au C.H."/>
            <person name="Birren B.W."/>
            <person name="Borodovsky M."/>
            <person name="Burns C."/>
            <person name="Canback B."/>
            <person name="Casselton L.A."/>
            <person name="Cheng C.K."/>
            <person name="Deng J."/>
            <person name="Dietrich F.S."/>
            <person name="Fargo D.C."/>
            <person name="Farman M.L."/>
            <person name="Gathman A.C."/>
            <person name="Goldberg J."/>
            <person name="Guigo R."/>
            <person name="Hoegger P.J."/>
            <person name="Hooker J.B."/>
            <person name="Huggins A."/>
            <person name="James T.Y."/>
            <person name="Kamada T."/>
            <person name="Kilaru S."/>
            <person name="Kodira C."/>
            <person name="Kues U."/>
            <person name="Kupfer D."/>
            <person name="Kwan H.S."/>
            <person name="Lomsadze A."/>
            <person name="Li W."/>
            <person name="Lilly W.W."/>
            <person name="Ma L.J."/>
            <person name="Mackey A.J."/>
            <person name="Manning G."/>
            <person name="Martin F."/>
            <person name="Muraguchi H."/>
            <person name="Natvig D.O."/>
            <person name="Palmerini H."/>
            <person name="Ramesh M.A."/>
            <person name="Rehmeyer C.J."/>
            <person name="Roe B.A."/>
            <person name="Shenoy N."/>
            <person name="Stanke M."/>
            <person name="Ter-Hovhannisyan V."/>
            <person name="Tunlid A."/>
            <person name="Velagapudi R."/>
            <person name="Vision T.J."/>
            <person name="Zeng Q."/>
            <person name="Zolan M.E."/>
            <person name="Pukkila P.J."/>
        </authorList>
    </citation>
    <scope>NUCLEOTIDE SEQUENCE [LARGE SCALE GENOMIC DNA]</scope>
    <source>
        <strain evidence="4">Okayama-7 / 130 / ATCC MYA-4618 / FGSC 9003</strain>
    </source>
</reference>
<accession>A8N5Q0</accession>
<feature type="compositionally biased region" description="Basic and acidic residues" evidence="1">
    <location>
        <begin position="227"/>
        <end position="243"/>
    </location>
</feature>
<dbReference type="RefSeq" id="XP_001830195.2">
    <property type="nucleotide sequence ID" value="XM_001830143.2"/>
</dbReference>
<dbReference type="AlphaFoldDB" id="A8N5Q0"/>
<dbReference type="SMART" id="SM00338">
    <property type="entry name" value="BRLZ"/>
    <property type="match status" value="1"/>
</dbReference>
<dbReference type="Proteomes" id="UP000001861">
    <property type="component" value="Unassembled WGS sequence"/>
</dbReference>
<dbReference type="InParanoid" id="A8N5Q0"/>
<dbReference type="GO" id="GO:0003700">
    <property type="term" value="F:DNA-binding transcription factor activity"/>
    <property type="evidence" value="ECO:0007669"/>
    <property type="project" value="InterPro"/>
</dbReference>
<organism evidence="3 4">
    <name type="scientific">Coprinopsis cinerea (strain Okayama-7 / 130 / ATCC MYA-4618 / FGSC 9003)</name>
    <name type="common">Inky cap fungus</name>
    <name type="synonym">Hormographiella aspergillata</name>
    <dbReference type="NCBI Taxonomy" id="240176"/>
    <lineage>
        <taxon>Eukaryota</taxon>
        <taxon>Fungi</taxon>
        <taxon>Dikarya</taxon>
        <taxon>Basidiomycota</taxon>
        <taxon>Agaricomycotina</taxon>
        <taxon>Agaricomycetes</taxon>
        <taxon>Agaricomycetidae</taxon>
        <taxon>Agaricales</taxon>
        <taxon>Agaricineae</taxon>
        <taxon>Psathyrellaceae</taxon>
        <taxon>Coprinopsis</taxon>
    </lineage>
</organism>
<evidence type="ECO:0000313" key="3">
    <source>
        <dbReference type="EMBL" id="EAU91673.2"/>
    </source>
</evidence>
<evidence type="ECO:0000259" key="2">
    <source>
        <dbReference type="SMART" id="SM00338"/>
    </source>
</evidence>
<dbReference type="EMBL" id="AACS02000003">
    <property type="protein sequence ID" value="EAU91673.2"/>
    <property type="molecule type" value="Genomic_DNA"/>
</dbReference>
<proteinExistence type="predicted"/>
<feature type="compositionally biased region" description="Low complexity" evidence="1">
    <location>
        <begin position="244"/>
        <end position="267"/>
    </location>
</feature>
<name>A8N5Q0_COPC7</name>
<evidence type="ECO:0000313" key="4">
    <source>
        <dbReference type="Proteomes" id="UP000001861"/>
    </source>
</evidence>
<dbReference type="OrthoDB" id="674948at2759"/>
<protein>
    <recommendedName>
        <fullName evidence="2">BZIP domain-containing protein</fullName>
    </recommendedName>
</protein>
<dbReference type="HOGENOM" id="CLU_016968_0_0_1"/>
<feature type="compositionally biased region" description="Polar residues" evidence="1">
    <location>
        <begin position="73"/>
        <end position="82"/>
    </location>
</feature>
<dbReference type="KEGG" id="cci:CC1G_09355"/>
<feature type="region of interest" description="Disordered" evidence="1">
    <location>
        <begin position="54"/>
        <end position="158"/>
    </location>
</feature>
<keyword evidence="4" id="KW-1185">Reference proteome</keyword>
<dbReference type="STRING" id="240176.A8N5Q0"/>